<dbReference type="Pfam" id="PF08668">
    <property type="entry name" value="HDOD"/>
    <property type="match status" value="1"/>
</dbReference>
<dbReference type="SUPFAM" id="SSF109604">
    <property type="entry name" value="HD-domain/PDEase-like"/>
    <property type="match status" value="1"/>
</dbReference>
<dbReference type="InterPro" id="IPR013976">
    <property type="entry name" value="HDOD"/>
</dbReference>
<dbReference type="InterPro" id="IPR052340">
    <property type="entry name" value="RNase_Y/CdgJ"/>
</dbReference>
<dbReference type="OrthoDB" id="9770715at2"/>
<gene>
    <name evidence="3" type="ORF">EJG51_006735</name>
</gene>
<evidence type="ECO:0000313" key="4">
    <source>
        <dbReference type="Proteomes" id="UP000274350"/>
    </source>
</evidence>
<accession>A0A6M4A2N6</accession>
<dbReference type="PANTHER" id="PTHR33525:SF3">
    <property type="entry name" value="RIBONUCLEASE Y"/>
    <property type="match status" value="1"/>
</dbReference>
<dbReference type="PROSITE" id="PS51831">
    <property type="entry name" value="HD"/>
    <property type="match status" value="1"/>
</dbReference>
<dbReference type="SMART" id="SM00471">
    <property type="entry name" value="HDc"/>
    <property type="match status" value="1"/>
</dbReference>
<dbReference type="EMBL" id="CP051152">
    <property type="protein sequence ID" value="QJQ05596.1"/>
    <property type="molecule type" value="Genomic_DNA"/>
</dbReference>
<evidence type="ECO:0000259" key="1">
    <source>
        <dbReference type="PROSITE" id="PS51831"/>
    </source>
</evidence>
<dbReference type="InterPro" id="IPR006675">
    <property type="entry name" value="HDIG_dom"/>
</dbReference>
<dbReference type="Gene3D" id="1.10.3210.10">
    <property type="entry name" value="Hypothetical protein af1432"/>
    <property type="match status" value="1"/>
</dbReference>
<keyword evidence="4" id="KW-1185">Reference proteome</keyword>
<dbReference type="KEGG" id="upi:EJG51_006735"/>
<protein>
    <submittedName>
        <fullName evidence="3">HDOD domain-containing protein</fullName>
    </submittedName>
</protein>
<dbReference type="NCBIfam" id="TIGR00277">
    <property type="entry name" value="HDIG"/>
    <property type="match status" value="1"/>
</dbReference>
<evidence type="ECO:0000313" key="3">
    <source>
        <dbReference type="EMBL" id="QJQ05596.1"/>
    </source>
</evidence>
<name>A0A6M4A2N6_9BURK</name>
<organism evidence="3 4">
    <name type="scientific">Undibacterium piscinae</name>
    <dbReference type="NCBI Taxonomy" id="2495591"/>
    <lineage>
        <taxon>Bacteria</taxon>
        <taxon>Pseudomonadati</taxon>
        <taxon>Pseudomonadota</taxon>
        <taxon>Betaproteobacteria</taxon>
        <taxon>Burkholderiales</taxon>
        <taxon>Oxalobacteraceae</taxon>
        <taxon>Undibacterium</taxon>
    </lineage>
</organism>
<feature type="domain" description="HDOD" evidence="2">
    <location>
        <begin position="16"/>
        <end position="210"/>
    </location>
</feature>
<dbReference type="CDD" id="cd00077">
    <property type="entry name" value="HDc"/>
    <property type="match status" value="1"/>
</dbReference>
<dbReference type="AlphaFoldDB" id="A0A6M4A2N6"/>
<dbReference type="PROSITE" id="PS51833">
    <property type="entry name" value="HDOD"/>
    <property type="match status" value="1"/>
</dbReference>
<feature type="domain" description="HD" evidence="1">
    <location>
        <begin position="110"/>
        <end position="231"/>
    </location>
</feature>
<proteinExistence type="predicted"/>
<dbReference type="PANTHER" id="PTHR33525">
    <property type="match status" value="1"/>
</dbReference>
<dbReference type="InterPro" id="IPR003607">
    <property type="entry name" value="HD/PDEase_dom"/>
</dbReference>
<sequence>MSAISLQQVSENVKDLPSLPAIVMELLNDIDNEEIDIHLLAQKVTNDLALTATTLRYANSAYYSTMIKVTTIQQAISLMGLSNVKKIIMMAALSGCFPENNCKGFDHKAFWRHSIAVAIAAKLLAKRLKLNGDTAYTAGLLHDLGALVLVTQYPLQYEAAIAYRHEHQLSQFEAERKVLGIDHAAVGLALATLWNFSDIMKNAIAGHHQPETPGLGFLATVIHVADGIAHALGASSTPDSQAIEVSGQSWESLNLDPAALQELISETQAELAQMSREDL</sequence>
<dbReference type="InterPro" id="IPR006674">
    <property type="entry name" value="HD_domain"/>
</dbReference>
<reference evidence="3 4" key="1">
    <citation type="journal article" date="2019" name="Int. J. Syst. Evol. Microbiol.">
        <title>Undibacterium piscinae sp. nov., isolated from Korean shiner intestine.</title>
        <authorList>
            <person name="Lee S.Y."/>
            <person name="Kang W."/>
            <person name="Kim P.S."/>
            <person name="Kim H.S."/>
            <person name="Sung H."/>
            <person name="Shin N.R."/>
            <person name="Whon T.W."/>
            <person name="Yun J.H."/>
            <person name="Lee J.Y."/>
            <person name="Lee J.Y."/>
            <person name="Jung M.J."/>
            <person name="Jeong Y.S."/>
            <person name="Tak E.J."/>
            <person name="Han J.E."/>
            <person name="Hyun D.W."/>
            <person name="Kang M.S."/>
            <person name="Lee K.E."/>
            <person name="Lee B.H."/>
            <person name="Bae J.W."/>
        </authorList>
    </citation>
    <scope>NUCLEOTIDE SEQUENCE [LARGE SCALE GENOMIC DNA]</scope>
    <source>
        <strain evidence="3 4">S11R28</strain>
    </source>
</reference>
<dbReference type="Proteomes" id="UP000274350">
    <property type="component" value="Chromosome"/>
</dbReference>
<evidence type="ECO:0000259" key="2">
    <source>
        <dbReference type="PROSITE" id="PS51833"/>
    </source>
</evidence>